<evidence type="ECO:0000256" key="3">
    <source>
        <dbReference type="SAM" id="MobiDB-lite"/>
    </source>
</evidence>
<dbReference type="Gene3D" id="3.40.50.150">
    <property type="entry name" value="Vaccinia Virus protein VP39"/>
    <property type="match status" value="1"/>
</dbReference>
<dbReference type="AlphaFoldDB" id="A0A3B0R058"/>
<dbReference type="InterPro" id="IPR013216">
    <property type="entry name" value="Methyltransf_11"/>
</dbReference>
<sequence length="294" mass="32938">MPHSNKIFANKVFDRQLVAKRRVQALARENYPDFLDELIGQELVSRLDLIERQFENCVILGQPANRFLQEIRRSPKLHNIIAQRSGPGGRSELVYDSEWLPFKDNSLDCIIAPPGLELVNDLPGTLIQINRALKPDGLFLGAMYGGLTLVELRHAWLLADEETSGGASPRVAPFIDVRQAGNLLQRAGLALPVADADVLTIRYDNVKALMTEIKNMGFANGLVQRSGKFISRGLLELVDFHYRKEFSDPDGRIRATLEINYLTAWCPHDSQQKPLKPGSARQHFSDVLSGTQEN</sequence>
<dbReference type="PANTHER" id="PTHR13090:SF1">
    <property type="entry name" value="ARGININE-HYDROXYLASE NDUFAF5, MITOCHONDRIAL"/>
    <property type="match status" value="1"/>
</dbReference>
<name>A0A3B0R058_9ZZZZ</name>
<dbReference type="InterPro" id="IPR050602">
    <property type="entry name" value="Malonyl-ACP_OMT"/>
</dbReference>
<dbReference type="GO" id="GO:0008757">
    <property type="term" value="F:S-adenosylmethionine-dependent methyltransferase activity"/>
    <property type="evidence" value="ECO:0007669"/>
    <property type="project" value="InterPro"/>
</dbReference>
<protein>
    <submittedName>
        <fullName evidence="5">SAM-dependent methyltransferase, BioC-like</fullName>
    </submittedName>
</protein>
<feature type="domain" description="Methyltransferase type 11" evidence="4">
    <location>
        <begin position="93"/>
        <end position="140"/>
    </location>
</feature>
<keyword evidence="2 5" id="KW-0808">Transferase</keyword>
<evidence type="ECO:0000259" key="4">
    <source>
        <dbReference type="Pfam" id="PF08241"/>
    </source>
</evidence>
<reference evidence="5" key="1">
    <citation type="submission" date="2018-06" db="EMBL/GenBank/DDBJ databases">
        <authorList>
            <person name="Zhirakovskaya E."/>
        </authorList>
    </citation>
    <scope>NUCLEOTIDE SEQUENCE</scope>
</reference>
<dbReference type="SUPFAM" id="SSF53335">
    <property type="entry name" value="S-adenosyl-L-methionine-dependent methyltransferases"/>
    <property type="match status" value="1"/>
</dbReference>
<evidence type="ECO:0000313" key="5">
    <source>
        <dbReference type="EMBL" id="VAV86890.1"/>
    </source>
</evidence>
<accession>A0A3B0R058</accession>
<dbReference type="GO" id="GO:0032259">
    <property type="term" value="P:methylation"/>
    <property type="evidence" value="ECO:0007669"/>
    <property type="project" value="UniProtKB-KW"/>
</dbReference>
<dbReference type="PANTHER" id="PTHR13090">
    <property type="entry name" value="ARGININE-HYDROXYLASE NDUFAF5, MITOCHONDRIAL"/>
    <property type="match status" value="1"/>
</dbReference>
<dbReference type="EMBL" id="UOEC01000015">
    <property type="protein sequence ID" value="VAV86890.1"/>
    <property type="molecule type" value="Genomic_DNA"/>
</dbReference>
<proteinExistence type="predicted"/>
<dbReference type="InterPro" id="IPR029063">
    <property type="entry name" value="SAM-dependent_MTases_sf"/>
</dbReference>
<dbReference type="Pfam" id="PF08241">
    <property type="entry name" value="Methyltransf_11"/>
    <property type="match status" value="1"/>
</dbReference>
<feature type="region of interest" description="Disordered" evidence="3">
    <location>
        <begin position="272"/>
        <end position="294"/>
    </location>
</feature>
<organism evidence="5">
    <name type="scientific">hydrothermal vent metagenome</name>
    <dbReference type="NCBI Taxonomy" id="652676"/>
    <lineage>
        <taxon>unclassified sequences</taxon>
        <taxon>metagenomes</taxon>
        <taxon>ecological metagenomes</taxon>
    </lineage>
</organism>
<evidence type="ECO:0000256" key="1">
    <source>
        <dbReference type="ARBA" id="ARBA00022603"/>
    </source>
</evidence>
<keyword evidence="1 5" id="KW-0489">Methyltransferase</keyword>
<gene>
    <name evidence="5" type="ORF">MNBD_ALPHA08-1891</name>
</gene>
<evidence type="ECO:0000256" key="2">
    <source>
        <dbReference type="ARBA" id="ARBA00022679"/>
    </source>
</evidence>